<gene>
    <name evidence="2" type="ORF">Mic7113_4205</name>
</gene>
<dbReference type="EMBL" id="CP003630">
    <property type="protein sequence ID" value="AFZ19905.1"/>
    <property type="molecule type" value="Genomic_DNA"/>
</dbReference>
<protein>
    <recommendedName>
        <fullName evidence="1">MAE-28990/MAE-18760-like HEPN domain-containing protein</fullName>
    </recommendedName>
</protein>
<dbReference type="KEGG" id="mic:Mic7113_4205"/>
<feature type="domain" description="MAE-28990/MAE-18760-like HEPN" evidence="1">
    <location>
        <begin position="4"/>
        <end position="207"/>
    </location>
</feature>
<evidence type="ECO:0000259" key="1">
    <source>
        <dbReference type="Pfam" id="PF18737"/>
    </source>
</evidence>
<keyword evidence="3" id="KW-1185">Reference proteome</keyword>
<dbReference type="STRING" id="1173027.Mic7113_4205"/>
<name>K9WHL4_9CYAN</name>
<dbReference type="eggNOG" id="ENOG5031BSU">
    <property type="taxonomic scope" value="Bacteria"/>
</dbReference>
<evidence type="ECO:0000313" key="3">
    <source>
        <dbReference type="Proteomes" id="UP000010471"/>
    </source>
</evidence>
<reference evidence="2 3" key="1">
    <citation type="submission" date="2012-06" db="EMBL/GenBank/DDBJ databases">
        <title>Finished chromosome of genome of Microcoleus sp. PCC 7113.</title>
        <authorList>
            <consortium name="US DOE Joint Genome Institute"/>
            <person name="Gugger M."/>
            <person name="Coursin T."/>
            <person name="Rippka R."/>
            <person name="Tandeau De Marsac N."/>
            <person name="Huntemann M."/>
            <person name="Wei C.-L."/>
            <person name="Han J."/>
            <person name="Detter J.C."/>
            <person name="Han C."/>
            <person name="Tapia R."/>
            <person name="Chen A."/>
            <person name="Kyrpides N."/>
            <person name="Mavromatis K."/>
            <person name="Markowitz V."/>
            <person name="Szeto E."/>
            <person name="Ivanova N."/>
            <person name="Pagani I."/>
            <person name="Pati A."/>
            <person name="Goodwin L."/>
            <person name="Nordberg H.P."/>
            <person name="Cantor M.N."/>
            <person name="Hua S.X."/>
            <person name="Woyke T."/>
            <person name="Kerfeld C.A."/>
        </authorList>
    </citation>
    <scope>NUCLEOTIDE SEQUENCE [LARGE SCALE GENOMIC DNA]</scope>
    <source>
        <strain evidence="2 3">PCC 7113</strain>
    </source>
</reference>
<evidence type="ECO:0000313" key="2">
    <source>
        <dbReference type="EMBL" id="AFZ19905.1"/>
    </source>
</evidence>
<dbReference type="AlphaFoldDB" id="K9WHL4"/>
<organism evidence="2 3">
    <name type="scientific">Allocoleopsis franciscana PCC 7113</name>
    <dbReference type="NCBI Taxonomy" id="1173027"/>
    <lineage>
        <taxon>Bacteria</taxon>
        <taxon>Bacillati</taxon>
        <taxon>Cyanobacteriota</taxon>
        <taxon>Cyanophyceae</taxon>
        <taxon>Coleofasciculales</taxon>
        <taxon>Coleofasciculaceae</taxon>
        <taxon>Allocoleopsis</taxon>
        <taxon>Allocoleopsis franciscana</taxon>
    </lineage>
</organism>
<dbReference type="Pfam" id="PF18737">
    <property type="entry name" value="HEPN_MAE_28990"/>
    <property type="match status" value="1"/>
</dbReference>
<accession>K9WHL4</accession>
<dbReference type="PATRIC" id="fig|1173027.3.peg.4644"/>
<proteinExistence type="predicted"/>
<dbReference type="InterPro" id="IPR040788">
    <property type="entry name" value="HEPN_MAE_28990"/>
</dbReference>
<sequence length="211" mass="24828">MSKWLKQLEDDLNWRETELAILKKQAILASKDSDRYRVLLRAMWALLYAHYEGFCKFAWDVYLEELQKAGVKRKDCKDEIAKLSLQKKFKALKGNLSPENLWNFGQTDFEIMLEDNLDFYQISLETQSNLYPSLFKENVIQAGLTCTLVDKYKIELKSLVTRRNEIAHGEKMTIKNIDEYKKYEDAALEVMHELAISIIECLDKKLYLKNP</sequence>
<dbReference type="Proteomes" id="UP000010471">
    <property type="component" value="Chromosome"/>
</dbReference>
<dbReference type="OrthoDB" id="1551032at2"/>
<dbReference type="HOGENOM" id="CLU_100981_3_0_3"/>
<dbReference type="RefSeq" id="WP_015184041.1">
    <property type="nucleotide sequence ID" value="NC_019738.1"/>
</dbReference>